<name>A0ABW2GEF7_9ACTN</name>
<proteinExistence type="predicted"/>
<dbReference type="Pfam" id="PF19664">
    <property type="entry name" value="DUF6167"/>
    <property type="match status" value="1"/>
</dbReference>
<keyword evidence="3" id="KW-1185">Reference proteome</keyword>
<accession>A0ABW2GEF7</accession>
<evidence type="ECO:0000313" key="3">
    <source>
        <dbReference type="Proteomes" id="UP001596413"/>
    </source>
</evidence>
<dbReference type="Proteomes" id="UP001596413">
    <property type="component" value="Unassembled WGS sequence"/>
</dbReference>
<dbReference type="EMBL" id="JBHSZO010000007">
    <property type="protein sequence ID" value="MFC7217776.1"/>
    <property type="molecule type" value="Genomic_DNA"/>
</dbReference>
<organism evidence="2 3">
    <name type="scientific">Streptomyces polyrhachis</name>
    <dbReference type="NCBI Taxonomy" id="1282885"/>
    <lineage>
        <taxon>Bacteria</taxon>
        <taxon>Bacillati</taxon>
        <taxon>Actinomycetota</taxon>
        <taxon>Actinomycetes</taxon>
        <taxon>Kitasatosporales</taxon>
        <taxon>Streptomycetaceae</taxon>
        <taxon>Streptomyces</taxon>
    </lineage>
</organism>
<comment type="caution">
    <text evidence="2">The sequence shown here is derived from an EMBL/GenBank/DDBJ whole genome shotgun (WGS) entry which is preliminary data.</text>
</comment>
<feature type="compositionally biased region" description="Low complexity" evidence="1">
    <location>
        <begin position="105"/>
        <end position="115"/>
    </location>
</feature>
<protein>
    <submittedName>
        <fullName evidence="2">DUF6167 family protein</fullName>
    </submittedName>
</protein>
<evidence type="ECO:0000256" key="1">
    <source>
        <dbReference type="SAM" id="MobiDB-lite"/>
    </source>
</evidence>
<feature type="region of interest" description="Disordered" evidence="1">
    <location>
        <begin position="68"/>
        <end position="128"/>
    </location>
</feature>
<sequence length="128" mass="14178">MFRRTFWFTAGAVTGVWATTKAQRFVRGLTPESLAATAVNRAIDAGFRAKLFAEDVRDAMAEREAQLNDALGLESGPRHELPGQRLKSLPASEAAPRRRQRRAPARGLPAAGASPNRPYRTYDRKEDL</sequence>
<dbReference type="RefSeq" id="WP_386412930.1">
    <property type="nucleotide sequence ID" value="NZ_JBHSZO010000007.1"/>
</dbReference>
<gene>
    <name evidence="2" type="ORF">ACFQLX_06255</name>
</gene>
<reference evidence="3" key="1">
    <citation type="journal article" date="2019" name="Int. J. Syst. Evol. Microbiol.">
        <title>The Global Catalogue of Microorganisms (GCM) 10K type strain sequencing project: providing services to taxonomists for standard genome sequencing and annotation.</title>
        <authorList>
            <consortium name="The Broad Institute Genomics Platform"/>
            <consortium name="The Broad Institute Genome Sequencing Center for Infectious Disease"/>
            <person name="Wu L."/>
            <person name="Ma J."/>
        </authorList>
    </citation>
    <scope>NUCLEOTIDE SEQUENCE [LARGE SCALE GENOMIC DNA]</scope>
    <source>
        <strain evidence="3">CGMCC 1.13681</strain>
    </source>
</reference>
<evidence type="ECO:0000313" key="2">
    <source>
        <dbReference type="EMBL" id="MFC7217776.1"/>
    </source>
</evidence>
<dbReference type="InterPro" id="IPR046165">
    <property type="entry name" value="DUF6167"/>
</dbReference>